<feature type="signal peptide" evidence="1">
    <location>
        <begin position="1"/>
        <end position="17"/>
    </location>
</feature>
<proteinExistence type="predicted"/>
<dbReference type="AlphaFoldDB" id="A0A0E9SPM0"/>
<keyword evidence="1" id="KW-0732">Signal</keyword>
<protein>
    <submittedName>
        <fullName evidence="2">Uncharacterized protein</fullName>
    </submittedName>
</protein>
<organism evidence="2">
    <name type="scientific">Anguilla anguilla</name>
    <name type="common">European freshwater eel</name>
    <name type="synonym">Muraena anguilla</name>
    <dbReference type="NCBI Taxonomy" id="7936"/>
    <lineage>
        <taxon>Eukaryota</taxon>
        <taxon>Metazoa</taxon>
        <taxon>Chordata</taxon>
        <taxon>Craniata</taxon>
        <taxon>Vertebrata</taxon>
        <taxon>Euteleostomi</taxon>
        <taxon>Actinopterygii</taxon>
        <taxon>Neopterygii</taxon>
        <taxon>Teleostei</taxon>
        <taxon>Anguilliformes</taxon>
        <taxon>Anguillidae</taxon>
        <taxon>Anguilla</taxon>
    </lineage>
</organism>
<accession>A0A0E9SPM0</accession>
<reference evidence="2" key="2">
    <citation type="journal article" date="2015" name="Fish Shellfish Immunol.">
        <title>Early steps in the European eel (Anguilla anguilla)-Vibrio vulnificus interaction in the gills: Role of the RtxA13 toxin.</title>
        <authorList>
            <person name="Callol A."/>
            <person name="Pajuelo D."/>
            <person name="Ebbesson L."/>
            <person name="Teles M."/>
            <person name="MacKenzie S."/>
            <person name="Amaro C."/>
        </authorList>
    </citation>
    <scope>NUCLEOTIDE SEQUENCE</scope>
</reference>
<dbReference type="EMBL" id="GBXM01065947">
    <property type="protein sequence ID" value="JAH42630.1"/>
    <property type="molecule type" value="Transcribed_RNA"/>
</dbReference>
<sequence>MMWVVVLKLSVLNSAVSMKFIRSTSNILFLNLHNISHK</sequence>
<evidence type="ECO:0000313" key="2">
    <source>
        <dbReference type="EMBL" id="JAH42630.1"/>
    </source>
</evidence>
<name>A0A0E9SPM0_ANGAN</name>
<reference evidence="2" key="1">
    <citation type="submission" date="2014-11" db="EMBL/GenBank/DDBJ databases">
        <authorList>
            <person name="Amaro Gonzalez C."/>
        </authorList>
    </citation>
    <scope>NUCLEOTIDE SEQUENCE</scope>
</reference>
<evidence type="ECO:0000256" key="1">
    <source>
        <dbReference type="SAM" id="SignalP"/>
    </source>
</evidence>
<feature type="chain" id="PRO_5002433000" evidence="1">
    <location>
        <begin position="18"/>
        <end position="38"/>
    </location>
</feature>